<name>F3PU60_9BACE</name>
<organism evidence="2 3">
    <name type="scientific">Bacteroides fluxus YIT 12057</name>
    <dbReference type="NCBI Taxonomy" id="763034"/>
    <lineage>
        <taxon>Bacteria</taxon>
        <taxon>Pseudomonadati</taxon>
        <taxon>Bacteroidota</taxon>
        <taxon>Bacteroidia</taxon>
        <taxon>Bacteroidales</taxon>
        <taxon>Bacteroidaceae</taxon>
        <taxon>Bacteroides</taxon>
    </lineage>
</organism>
<dbReference type="GO" id="GO:0070813">
    <property type="term" value="P:hydrogen sulfide metabolic process"/>
    <property type="evidence" value="ECO:0007669"/>
    <property type="project" value="TreeGrafter"/>
</dbReference>
<feature type="domain" description="Metallo-beta-lactamase" evidence="1">
    <location>
        <begin position="14"/>
        <end position="189"/>
    </location>
</feature>
<reference evidence="2 3" key="1">
    <citation type="submission" date="2011-02" db="EMBL/GenBank/DDBJ databases">
        <authorList>
            <person name="Weinstock G."/>
            <person name="Sodergren E."/>
            <person name="Clifton S."/>
            <person name="Fulton L."/>
            <person name="Fulton B."/>
            <person name="Courtney L."/>
            <person name="Fronick C."/>
            <person name="Harrison M."/>
            <person name="Strong C."/>
            <person name="Farmer C."/>
            <person name="Delahaunty K."/>
            <person name="Markovic C."/>
            <person name="Hall O."/>
            <person name="Minx P."/>
            <person name="Tomlinson C."/>
            <person name="Mitreva M."/>
            <person name="Hou S."/>
            <person name="Chen J."/>
            <person name="Wollam A."/>
            <person name="Pepin K.H."/>
            <person name="Johnson M."/>
            <person name="Bhonagiri V."/>
            <person name="Zhang X."/>
            <person name="Suruliraj S."/>
            <person name="Warren W."/>
            <person name="Chinwalla A."/>
            <person name="Mardis E.R."/>
            <person name="Wilson R.K."/>
        </authorList>
    </citation>
    <scope>NUCLEOTIDE SEQUENCE [LARGE SCALE GENOMIC DNA]</scope>
    <source>
        <strain evidence="2 3">YIT 12057</strain>
    </source>
</reference>
<proteinExistence type="predicted"/>
<dbReference type="InterPro" id="IPR051682">
    <property type="entry name" value="Mito_Persulfide_Diox"/>
</dbReference>
<dbReference type="GO" id="GO:0006749">
    <property type="term" value="P:glutathione metabolic process"/>
    <property type="evidence" value="ECO:0007669"/>
    <property type="project" value="TreeGrafter"/>
</dbReference>
<protein>
    <submittedName>
        <fullName evidence="2">Metallo-beta-lactamase domain protein</fullName>
    </submittedName>
</protein>
<dbReference type="SUPFAM" id="SSF56281">
    <property type="entry name" value="Metallo-hydrolase/oxidoreductase"/>
    <property type="match status" value="1"/>
</dbReference>
<sequence>MLEIVSHVNSIYNSISYVLLEHGTKECWIIDVGDFDVIKSLFDGYNLRGVLLTHVHYDHIYGLNELQADYPDVPIYTNEYGAKNLVSPIENLSSYHGEDFILSRTNGVKIIKEGNVILIGSYSLLVIDTPGHDYSCLSFCVDNNLFTGDSYIPGEKVFTKLQNGNKQLAEYSCQRLLRLGEKCFIRPGHSISFENCMNNYQADSIKKVIFDHLLQEKYVHD</sequence>
<dbReference type="SMART" id="SM00849">
    <property type="entry name" value="Lactamase_B"/>
    <property type="match status" value="1"/>
</dbReference>
<dbReference type="HOGENOM" id="CLU_030571_5_2_10"/>
<dbReference type="AlphaFoldDB" id="F3PU60"/>
<dbReference type="GO" id="GO:0050313">
    <property type="term" value="F:sulfur dioxygenase activity"/>
    <property type="evidence" value="ECO:0007669"/>
    <property type="project" value="TreeGrafter"/>
</dbReference>
<accession>F3PU60</accession>
<evidence type="ECO:0000259" key="1">
    <source>
        <dbReference type="SMART" id="SM00849"/>
    </source>
</evidence>
<gene>
    <name evidence="2" type="ORF">HMPREF9446_02281</name>
</gene>
<dbReference type="GeneID" id="86049824"/>
<dbReference type="PANTHER" id="PTHR43084">
    <property type="entry name" value="PERSULFIDE DIOXYGENASE ETHE1"/>
    <property type="match status" value="1"/>
</dbReference>
<dbReference type="eggNOG" id="COG0491">
    <property type="taxonomic scope" value="Bacteria"/>
</dbReference>
<dbReference type="Gene3D" id="3.60.15.10">
    <property type="entry name" value="Ribonuclease Z/Hydroxyacylglutathione hydrolase-like"/>
    <property type="match status" value="1"/>
</dbReference>
<dbReference type="EMBL" id="AFBN01000041">
    <property type="protein sequence ID" value="EGF56353.1"/>
    <property type="molecule type" value="Genomic_DNA"/>
</dbReference>
<dbReference type="STRING" id="763034.HMPREF9446_02281"/>
<dbReference type="Proteomes" id="UP000003416">
    <property type="component" value="Unassembled WGS sequence"/>
</dbReference>
<dbReference type="RefSeq" id="WP_009125539.1">
    <property type="nucleotide sequence ID" value="NZ_GL882638.1"/>
</dbReference>
<evidence type="ECO:0000313" key="3">
    <source>
        <dbReference type="Proteomes" id="UP000003416"/>
    </source>
</evidence>
<dbReference type="InterPro" id="IPR036866">
    <property type="entry name" value="RibonucZ/Hydroxyglut_hydro"/>
</dbReference>
<keyword evidence="3" id="KW-1185">Reference proteome</keyword>
<comment type="caution">
    <text evidence="2">The sequence shown here is derived from an EMBL/GenBank/DDBJ whole genome shotgun (WGS) entry which is preliminary data.</text>
</comment>
<dbReference type="CDD" id="cd06262">
    <property type="entry name" value="metallo-hydrolase-like_MBL-fold"/>
    <property type="match status" value="1"/>
</dbReference>
<dbReference type="PANTHER" id="PTHR43084:SF1">
    <property type="entry name" value="PERSULFIDE DIOXYGENASE ETHE1, MITOCHONDRIAL"/>
    <property type="match status" value="1"/>
</dbReference>
<dbReference type="Pfam" id="PF00753">
    <property type="entry name" value="Lactamase_B"/>
    <property type="match status" value="1"/>
</dbReference>
<evidence type="ECO:0000313" key="2">
    <source>
        <dbReference type="EMBL" id="EGF56353.1"/>
    </source>
</evidence>
<dbReference type="InterPro" id="IPR001279">
    <property type="entry name" value="Metallo-B-lactamas"/>
</dbReference>